<comment type="caution">
    <text evidence="10">The sequence shown here is derived from an EMBL/GenBank/DDBJ whole genome shotgun (WGS) entry which is preliminary data.</text>
</comment>
<feature type="transmembrane region" description="Helical" evidence="9">
    <location>
        <begin position="103"/>
        <end position="131"/>
    </location>
</feature>
<evidence type="ECO:0000313" key="10">
    <source>
        <dbReference type="EMBL" id="KAK6619898.1"/>
    </source>
</evidence>
<name>A0ABR1AHS5_POLSC</name>
<comment type="subcellular location">
    <subcellularLocation>
        <location evidence="1">Endoplasmic reticulum membrane</location>
        <topology evidence="1">Multi-pass membrane protein</topology>
    </subcellularLocation>
</comment>
<sequence length="526" mass="62127">MEAFEKKRRRLWRMIASFFKGRCYEFIEKLINLKLQLVRKKSETGFHEKSFRPRNSLLTDLFRINHICTIYHIFIAFLINLFISTAVNDIIKHGEINVGFKLIYWNFQSLPLASLIWLGMQTSTIAVYFVFQFWANNRHISPKTLSPKSWDIFYFLFMVIYQILFLIIPASAVIHHRLAIAISFAILLEQTRFLMKTYSFLREAVPRVLRKTRNVPLPTFKMYIYFLFAPTLVYRDEYPRTSRIRWKIVVQHATEIIGVIFYLAFIMDNYLIPSVKNFGKVQMTLPELLIIFFNNNVPCVLVLLCGFYCFLHSWLNGSAELLRFADRMFYQDWWNSSSFAEYYKTWNVVVHDWLYAFVYKDATEMLTNRKTVSTWMVFLISALFHEYILALTFKFCYPVLFVVFGFIGTGLVFIPKKRSSAIGNMLLWLGIFTGTGCCGSLYMLEYYARINCPVPNVSYGMYMLLKEDNSHSCVDLTTLTRIQKVQNTPKYEAQKIFRAVKKGIENLFHMWFNVMFVIGVELIELI</sequence>
<comment type="similarity">
    <text evidence="2">Belongs to the membrane-bound acyltransferase family. Sterol o-acyltransferase subfamily.</text>
</comment>
<evidence type="ECO:0000256" key="2">
    <source>
        <dbReference type="ARBA" id="ARBA00009010"/>
    </source>
</evidence>
<evidence type="ECO:0000256" key="3">
    <source>
        <dbReference type="ARBA" id="ARBA00022679"/>
    </source>
</evidence>
<dbReference type="InterPro" id="IPR014371">
    <property type="entry name" value="Oat_ACAT_DAG_ARE"/>
</dbReference>
<keyword evidence="7 9" id="KW-0472">Membrane</keyword>
<protein>
    <recommendedName>
        <fullName evidence="12">O-acyltransferase</fullName>
    </recommendedName>
</protein>
<keyword evidence="8" id="KW-0012">Acyltransferase</keyword>
<evidence type="ECO:0000256" key="9">
    <source>
        <dbReference type="SAM" id="Phobius"/>
    </source>
</evidence>
<evidence type="ECO:0000256" key="5">
    <source>
        <dbReference type="ARBA" id="ARBA00022824"/>
    </source>
</evidence>
<evidence type="ECO:0000256" key="8">
    <source>
        <dbReference type="ARBA" id="ARBA00023315"/>
    </source>
</evidence>
<dbReference type="InterPro" id="IPR004299">
    <property type="entry name" value="MBOAT_fam"/>
</dbReference>
<evidence type="ECO:0000256" key="4">
    <source>
        <dbReference type="ARBA" id="ARBA00022692"/>
    </source>
</evidence>
<evidence type="ECO:0000256" key="7">
    <source>
        <dbReference type="ARBA" id="ARBA00023136"/>
    </source>
</evidence>
<dbReference type="Pfam" id="PF03062">
    <property type="entry name" value="MBOAT"/>
    <property type="match status" value="1"/>
</dbReference>
<feature type="transmembrane region" description="Helical" evidence="9">
    <location>
        <begin position="426"/>
        <end position="444"/>
    </location>
</feature>
<keyword evidence="6 9" id="KW-1133">Transmembrane helix</keyword>
<evidence type="ECO:0000313" key="11">
    <source>
        <dbReference type="Proteomes" id="UP001359485"/>
    </source>
</evidence>
<feature type="transmembrane region" description="Helical" evidence="9">
    <location>
        <begin position="395"/>
        <end position="414"/>
    </location>
</feature>
<dbReference type="EMBL" id="JAWJWF010000048">
    <property type="protein sequence ID" value="KAK6619898.1"/>
    <property type="molecule type" value="Genomic_DNA"/>
</dbReference>
<keyword evidence="3" id="KW-0808">Transferase</keyword>
<organism evidence="10 11">
    <name type="scientific">Polyplax serrata</name>
    <name type="common">Common mouse louse</name>
    <dbReference type="NCBI Taxonomy" id="468196"/>
    <lineage>
        <taxon>Eukaryota</taxon>
        <taxon>Metazoa</taxon>
        <taxon>Ecdysozoa</taxon>
        <taxon>Arthropoda</taxon>
        <taxon>Hexapoda</taxon>
        <taxon>Insecta</taxon>
        <taxon>Pterygota</taxon>
        <taxon>Neoptera</taxon>
        <taxon>Paraneoptera</taxon>
        <taxon>Psocodea</taxon>
        <taxon>Troctomorpha</taxon>
        <taxon>Phthiraptera</taxon>
        <taxon>Anoplura</taxon>
        <taxon>Polyplacidae</taxon>
        <taxon>Polyplax</taxon>
    </lineage>
</organism>
<dbReference type="PANTHER" id="PTHR10408:SF8">
    <property type="entry name" value="O-ACYLTRANSFERASE"/>
    <property type="match status" value="1"/>
</dbReference>
<accession>A0ABR1AHS5</accession>
<proteinExistence type="inferred from homology"/>
<gene>
    <name evidence="10" type="ORF">RUM44_006298</name>
</gene>
<feature type="transmembrane region" description="Helical" evidence="9">
    <location>
        <begin position="371"/>
        <end position="389"/>
    </location>
</feature>
<evidence type="ECO:0000256" key="6">
    <source>
        <dbReference type="ARBA" id="ARBA00022989"/>
    </source>
</evidence>
<dbReference type="PANTHER" id="PTHR10408">
    <property type="entry name" value="STEROL O-ACYLTRANSFERASE"/>
    <property type="match status" value="1"/>
</dbReference>
<feature type="transmembrane region" description="Helical" evidence="9">
    <location>
        <begin position="215"/>
        <end position="234"/>
    </location>
</feature>
<keyword evidence="5" id="KW-0256">Endoplasmic reticulum</keyword>
<evidence type="ECO:0008006" key="12">
    <source>
        <dbReference type="Google" id="ProtNLM"/>
    </source>
</evidence>
<keyword evidence="4 9" id="KW-0812">Transmembrane</keyword>
<reference evidence="10 11" key="1">
    <citation type="submission" date="2023-09" db="EMBL/GenBank/DDBJ databases">
        <title>Genomes of two closely related lineages of the louse Polyplax serrata with different host specificities.</title>
        <authorList>
            <person name="Martinu J."/>
            <person name="Tarabai H."/>
            <person name="Stefka J."/>
            <person name="Hypsa V."/>
        </authorList>
    </citation>
    <scope>NUCLEOTIDE SEQUENCE [LARGE SCALE GENOMIC DNA]</scope>
    <source>
        <strain evidence="10">98ZLc_SE</strain>
    </source>
</reference>
<dbReference type="Proteomes" id="UP001359485">
    <property type="component" value="Unassembled WGS sequence"/>
</dbReference>
<feature type="transmembrane region" description="Helical" evidence="9">
    <location>
        <begin position="288"/>
        <end position="315"/>
    </location>
</feature>
<feature type="transmembrane region" description="Helical" evidence="9">
    <location>
        <begin position="61"/>
        <end position="83"/>
    </location>
</feature>
<feature type="transmembrane region" description="Helical" evidence="9">
    <location>
        <begin position="152"/>
        <end position="172"/>
    </location>
</feature>
<feature type="transmembrane region" description="Helical" evidence="9">
    <location>
        <begin position="246"/>
        <end position="267"/>
    </location>
</feature>
<keyword evidence="11" id="KW-1185">Reference proteome</keyword>
<evidence type="ECO:0000256" key="1">
    <source>
        <dbReference type="ARBA" id="ARBA00004477"/>
    </source>
</evidence>